<accession>A0A9N9JB72</accession>
<organism evidence="1 2">
    <name type="scientific">Ambispora leptoticha</name>
    <dbReference type="NCBI Taxonomy" id="144679"/>
    <lineage>
        <taxon>Eukaryota</taxon>
        <taxon>Fungi</taxon>
        <taxon>Fungi incertae sedis</taxon>
        <taxon>Mucoromycota</taxon>
        <taxon>Glomeromycotina</taxon>
        <taxon>Glomeromycetes</taxon>
        <taxon>Archaeosporales</taxon>
        <taxon>Ambisporaceae</taxon>
        <taxon>Ambispora</taxon>
    </lineage>
</organism>
<dbReference type="OrthoDB" id="10589960at2759"/>
<comment type="caution">
    <text evidence="1">The sequence shown here is derived from an EMBL/GenBank/DDBJ whole genome shotgun (WGS) entry which is preliminary data.</text>
</comment>
<protein>
    <submittedName>
        <fullName evidence="1">1711_t:CDS:1</fullName>
    </submittedName>
</protein>
<evidence type="ECO:0000313" key="1">
    <source>
        <dbReference type="EMBL" id="CAG8771516.1"/>
    </source>
</evidence>
<reference evidence="1" key="1">
    <citation type="submission" date="2021-06" db="EMBL/GenBank/DDBJ databases">
        <authorList>
            <person name="Kallberg Y."/>
            <person name="Tangrot J."/>
            <person name="Rosling A."/>
        </authorList>
    </citation>
    <scope>NUCLEOTIDE SEQUENCE</scope>
    <source>
        <strain evidence="1">FL130A</strain>
    </source>
</reference>
<proteinExistence type="predicted"/>
<dbReference type="EMBL" id="CAJVPS010052769">
    <property type="protein sequence ID" value="CAG8771516.1"/>
    <property type="molecule type" value="Genomic_DNA"/>
</dbReference>
<name>A0A9N9JB72_9GLOM</name>
<dbReference type="AlphaFoldDB" id="A0A9N9JB72"/>
<keyword evidence="2" id="KW-1185">Reference proteome</keyword>
<feature type="non-terminal residue" evidence="1">
    <location>
        <position position="1"/>
    </location>
</feature>
<gene>
    <name evidence="1" type="ORF">ALEPTO_LOCUS14162</name>
</gene>
<evidence type="ECO:0000313" key="2">
    <source>
        <dbReference type="Proteomes" id="UP000789508"/>
    </source>
</evidence>
<sequence length="142" mass="15192">GYRARQGMSGSDNNYCSNLGCCPLVALSYGSNKRRGGSSSTCGDYSTGPFGLPKTLQKRALEIESGANRLVQECLVRAECLIKNSGKFTSRTNSSSLPASSSTVLAFVAWMEMLGRVSELMENAVQFAVNGLRRCAAQFSEA</sequence>
<feature type="non-terminal residue" evidence="1">
    <location>
        <position position="142"/>
    </location>
</feature>
<dbReference type="Proteomes" id="UP000789508">
    <property type="component" value="Unassembled WGS sequence"/>
</dbReference>